<keyword evidence="2" id="KW-0479">Metal-binding</keyword>
<dbReference type="GO" id="GO:0051604">
    <property type="term" value="P:protein maturation"/>
    <property type="evidence" value="ECO:0007669"/>
    <property type="project" value="TreeGrafter"/>
</dbReference>
<dbReference type="PANTHER" id="PTHR30149">
    <property type="entry name" value="HYDROGENASE PROTEIN ASSEMBLY PROTEIN HYPD"/>
    <property type="match status" value="1"/>
</dbReference>
<dbReference type="GO" id="GO:0005506">
    <property type="term" value="F:iron ion binding"/>
    <property type="evidence" value="ECO:0007669"/>
    <property type="project" value="TreeGrafter"/>
</dbReference>
<dbReference type="InterPro" id="IPR042244">
    <property type="entry name" value="HypD_2_sf"/>
</dbReference>
<dbReference type="PIRSF" id="PIRSF005622">
    <property type="entry name" value="Hydrgn_mat_hypD"/>
    <property type="match status" value="1"/>
</dbReference>
<accession>A0A519BBM1</accession>
<dbReference type="Gene3D" id="6.10.20.100">
    <property type="match status" value="1"/>
</dbReference>
<proteinExistence type="inferred from homology"/>
<dbReference type="GO" id="GO:0051539">
    <property type="term" value="F:4 iron, 4 sulfur cluster binding"/>
    <property type="evidence" value="ECO:0007669"/>
    <property type="project" value="TreeGrafter"/>
</dbReference>
<reference evidence="4 5" key="1">
    <citation type="submission" date="2019-01" db="EMBL/GenBank/DDBJ databases">
        <title>Insights into ecological role of a new deltaproteobacterial order Candidatus Sinidesulfobacterales (Sva0485) by metagenomics and metatranscriptomics.</title>
        <authorList>
            <person name="Tan S."/>
            <person name="Liu J."/>
            <person name="Fang Y."/>
            <person name="Hedlund B.P."/>
            <person name="Lian Z.H."/>
            <person name="Huang L.Y."/>
            <person name="Li J.T."/>
            <person name="Huang L.N."/>
            <person name="Li W.J."/>
            <person name="Jiang H.C."/>
            <person name="Dong H.L."/>
            <person name="Shu W.S."/>
        </authorList>
    </citation>
    <scope>NUCLEOTIDE SEQUENCE [LARGE SCALE GENOMIC DNA]</scope>
    <source>
        <strain evidence="4">AP3</strain>
    </source>
</reference>
<protein>
    <submittedName>
        <fullName evidence="4">Hydrogenase formation protein HypD</fullName>
    </submittedName>
</protein>
<dbReference type="PANTHER" id="PTHR30149:SF0">
    <property type="entry name" value="HYDROGENASE MATURATION FACTOR HYPD"/>
    <property type="match status" value="1"/>
</dbReference>
<evidence type="ECO:0000256" key="1">
    <source>
        <dbReference type="ARBA" id="ARBA00007888"/>
    </source>
</evidence>
<dbReference type="InterPro" id="IPR002780">
    <property type="entry name" value="Hyd_form_HypD"/>
</dbReference>
<dbReference type="NCBIfam" id="TIGR00075">
    <property type="entry name" value="hypD"/>
    <property type="match status" value="1"/>
</dbReference>
<evidence type="ECO:0000256" key="3">
    <source>
        <dbReference type="ARBA" id="ARBA00023004"/>
    </source>
</evidence>
<name>A0A519BBM1_9DELT</name>
<dbReference type="Gene3D" id="3.40.50.11750">
    <property type="entry name" value="HypD, alpha/beta domain 1"/>
    <property type="match status" value="2"/>
</dbReference>
<keyword evidence="3" id="KW-0408">Iron</keyword>
<dbReference type="Proteomes" id="UP000320813">
    <property type="component" value="Unassembled WGS sequence"/>
</dbReference>
<dbReference type="AlphaFoldDB" id="A0A519BBM1"/>
<gene>
    <name evidence="4" type="primary">hypD</name>
    <name evidence="4" type="ORF">EVJ47_05815</name>
</gene>
<evidence type="ECO:0000313" key="5">
    <source>
        <dbReference type="Proteomes" id="UP000320813"/>
    </source>
</evidence>
<organism evidence="4 5">
    <name type="scientific">Candidatus Acidulodesulfobacterium ferriphilum</name>
    <dbReference type="NCBI Taxonomy" id="2597223"/>
    <lineage>
        <taxon>Bacteria</taxon>
        <taxon>Deltaproteobacteria</taxon>
        <taxon>Candidatus Acidulodesulfobacterales</taxon>
        <taxon>Candidatus Acidulodesulfobacterium</taxon>
    </lineage>
</organism>
<dbReference type="InterPro" id="IPR042243">
    <property type="entry name" value="HypD_1"/>
</dbReference>
<comment type="caution">
    <text evidence="4">The sequence shown here is derived from an EMBL/GenBank/DDBJ whole genome shotgun (WGS) entry which is preliminary data.</text>
</comment>
<dbReference type="GO" id="GO:0070025">
    <property type="term" value="F:carbon monoxide binding"/>
    <property type="evidence" value="ECO:0007669"/>
    <property type="project" value="TreeGrafter"/>
</dbReference>
<dbReference type="Pfam" id="PF01924">
    <property type="entry name" value="HypD"/>
    <property type="match status" value="1"/>
</dbReference>
<dbReference type="EMBL" id="SGBD01000002">
    <property type="protein sequence ID" value="RZD14680.1"/>
    <property type="molecule type" value="Genomic_DNA"/>
</dbReference>
<evidence type="ECO:0000313" key="4">
    <source>
        <dbReference type="EMBL" id="RZD14680.1"/>
    </source>
</evidence>
<sequence>MSIYSSFKQQGDIERLTSLISIEAKKTINIMEICGGHTHSIMKYGLNTLLKDKISFLHGPGCPVCVMPIKRIDKAIEIAGLPDVILAAYGDMMRVPGTNSSLIKERAKGRDVRMIYSPLDIIKIAADKSNKDKKIIFFAIGFETTAPMTAALIEEVIAKKIENILFYINHVLVPPPINAILDSNDNLIDGFICPGHVSVVTGSGIYADIPLKYKKSAVIAGFEPYDILSAILLIVRQINNDNPAVEIAYKRAVKEKGNKKAQDLVDKYFEVRDGFEWRGFGNIPKSGLKLKDNFKDFDAEYVFADKLGKSTHDAKENAACKCGEILKGRLKPDDCPLFDGVCTPENPIGACMVSFEGACAAYYKYRNF</sequence>
<comment type="similarity">
    <text evidence="1">Belongs to the HypD family.</text>
</comment>
<evidence type="ECO:0000256" key="2">
    <source>
        <dbReference type="ARBA" id="ARBA00022723"/>
    </source>
</evidence>